<evidence type="ECO:0000256" key="1">
    <source>
        <dbReference type="ARBA" id="ARBA00022603"/>
    </source>
</evidence>
<dbReference type="GO" id="GO:0032259">
    <property type="term" value="P:methylation"/>
    <property type="evidence" value="ECO:0007669"/>
    <property type="project" value="UniProtKB-KW"/>
</dbReference>
<accession>A0AAJ2N8H7</accession>
<dbReference type="EMBL" id="JAVYAA010000002">
    <property type="protein sequence ID" value="MDT8976484.1"/>
    <property type="molecule type" value="Genomic_DNA"/>
</dbReference>
<evidence type="ECO:0000259" key="3">
    <source>
        <dbReference type="Pfam" id="PF13649"/>
    </source>
</evidence>
<keyword evidence="2 4" id="KW-0808">Transferase</keyword>
<organism evidence="4 5">
    <name type="scientific">Paenibacillus suaedae</name>
    <dbReference type="NCBI Taxonomy" id="3077233"/>
    <lineage>
        <taxon>Bacteria</taxon>
        <taxon>Bacillati</taxon>
        <taxon>Bacillota</taxon>
        <taxon>Bacilli</taxon>
        <taxon>Bacillales</taxon>
        <taxon>Paenibacillaceae</taxon>
        <taxon>Paenibacillus</taxon>
    </lineage>
</organism>
<dbReference type="Gene3D" id="3.40.50.150">
    <property type="entry name" value="Vaccinia Virus protein VP39"/>
    <property type="match status" value="1"/>
</dbReference>
<evidence type="ECO:0000313" key="5">
    <source>
        <dbReference type="Proteomes" id="UP001250538"/>
    </source>
</evidence>
<protein>
    <submittedName>
        <fullName evidence="4">Class I SAM-dependent methyltransferase</fullName>
        <ecNumber evidence="4">2.1.-.-</ecNumber>
    </submittedName>
</protein>
<dbReference type="Proteomes" id="UP001250538">
    <property type="component" value="Unassembled WGS sequence"/>
</dbReference>
<sequence length="286" mass="32806">MNEPNAKNSNNKELDTVEIKDYTEANRRSWNQVAARHHKGKEERKKLFRQKGYSVLDETITAKLKAYGLEGKSVAHLCCNDGTETLSLKNLGAASCIGFDISDLAIDEARKLAIDAGIECEFMQTDVYEIPEQYSGTFDLIYISAGSLIWFPDLSLFFQMVQRLLKDGGNVLIYDIHPVLFMLDENDKEHPLEMKFSYFIDEPRVYNEGLDYINKETYEGAPYYVFDPTLSHIMSCTLSNGLMIQSFDEYDHDISALYDHLKDQEVKLPKCYVLSARKQRNALLMD</sequence>
<dbReference type="InterPro" id="IPR041698">
    <property type="entry name" value="Methyltransf_25"/>
</dbReference>
<comment type="caution">
    <text evidence="4">The sequence shown here is derived from an EMBL/GenBank/DDBJ whole genome shotgun (WGS) entry which is preliminary data.</text>
</comment>
<evidence type="ECO:0000313" key="4">
    <source>
        <dbReference type="EMBL" id="MDT8976484.1"/>
    </source>
</evidence>
<dbReference type="InterPro" id="IPR029063">
    <property type="entry name" value="SAM-dependent_MTases_sf"/>
</dbReference>
<dbReference type="AlphaFoldDB" id="A0AAJ2N8H7"/>
<proteinExistence type="predicted"/>
<feature type="domain" description="Methyltransferase" evidence="3">
    <location>
        <begin position="74"/>
        <end position="169"/>
    </location>
</feature>
<reference evidence="5" key="1">
    <citation type="submission" date="2023-09" db="EMBL/GenBank/DDBJ databases">
        <title>Paenibacillus sp. chi10 Genome sequencing and assembly.</title>
        <authorList>
            <person name="Kim I."/>
        </authorList>
    </citation>
    <scope>NUCLEOTIDE SEQUENCE [LARGE SCALE GENOMIC DNA]</scope>
    <source>
        <strain evidence="5">chi10</strain>
    </source>
</reference>
<keyword evidence="5" id="KW-1185">Reference proteome</keyword>
<dbReference type="PANTHER" id="PTHR43861:SF1">
    <property type="entry name" value="TRANS-ACONITATE 2-METHYLTRANSFERASE"/>
    <property type="match status" value="1"/>
</dbReference>
<dbReference type="EC" id="2.1.-.-" evidence="4"/>
<dbReference type="CDD" id="cd02440">
    <property type="entry name" value="AdoMet_MTases"/>
    <property type="match status" value="1"/>
</dbReference>
<evidence type="ECO:0000256" key="2">
    <source>
        <dbReference type="ARBA" id="ARBA00022679"/>
    </source>
</evidence>
<dbReference type="PANTHER" id="PTHR43861">
    <property type="entry name" value="TRANS-ACONITATE 2-METHYLTRANSFERASE-RELATED"/>
    <property type="match status" value="1"/>
</dbReference>
<gene>
    <name evidence="4" type="ORF">RQP50_09550</name>
</gene>
<name>A0AAJ2N8H7_9BACL</name>
<keyword evidence="1 4" id="KW-0489">Methyltransferase</keyword>
<dbReference type="RefSeq" id="WP_081677043.1">
    <property type="nucleotide sequence ID" value="NZ_JAVYAA010000002.1"/>
</dbReference>
<dbReference type="Pfam" id="PF13649">
    <property type="entry name" value="Methyltransf_25"/>
    <property type="match status" value="1"/>
</dbReference>
<dbReference type="SUPFAM" id="SSF53335">
    <property type="entry name" value="S-adenosyl-L-methionine-dependent methyltransferases"/>
    <property type="match status" value="1"/>
</dbReference>
<dbReference type="GO" id="GO:0008168">
    <property type="term" value="F:methyltransferase activity"/>
    <property type="evidence" value="ECO:0007669"/>
    <property type="project" value="UniProtKB-KW"/>
</dbReference>